<dbReference type="RefSeq" id="WP_189298895.1">
    <property type="nucleotide sequence ID" value="NZ_BMRP01000006.1"/>
</dbReference>
<dbReference type="InterPro" id="IPR020472">
    <property type="entry name" value="WD40_PAC1"/>
</dbReference>
<dbReference type="SUPFAM" id="SSF50978">
    <property type="entry name" value="WD40 repeat-like"/>
    <property type="match status" value="3"/>
</dbReference>
<dbReference type="Gene3D" id="1.25.40.370">
    <property type="match status" value="1"/>
</dbReference>
<evidence type="ECO:0000256" key="3">
    <source>
        <dbReference type="PROSITE-ProRule" id="PRU00221"/>
    </source>
</evidence>
<comment type="caution">
    <text evidence="4">The sequence shown here is derived from an EMBL/GenBank/DDBJ whole genome shotgun (WGS) entry which is preliminary data.</text>
</comment>
<gene>
    <name evidence="4" type="ORF">GCM10010211_22020</name>
</gene>
<dbReference type="InterPro" id="IPR019775">
    <property type="entry name" value="WD40_repeat_CS"/>
</dbReference>
<reference evidence="5" key="1">
    <citation type="journal article" date="2019" name="Int. J. Syst. Evol. Microbiol.">
        <title>The Global Catalogue of Microorganisms (GCM) 10K type strain sequencing project: providing services to taxonomists for standard genome sequencing and annotation.</title>
        <authorList>
            <consortium name="The Broad Institute Genomics Platform"/>
            <consortium name="The Broad Institute Genome Sequencing Center for Infectious Disease"/>
            <person name="Wu L."/>
            <person name="Ma J."/>
        </authorList>
    </citation>
    <scope>NUCLEOTIDE SEQUENCE [LARGE SCALE GENOMIC DNA]</scope>
    <source>
        <strain evidence="5">JCM 3399</strain>
    </source>
</reference>
<evidence type="ECO:0000256" key="1">
    <source>
        <dbReference type="ARBA" id="ARBA00022574"/>
    </source>
</evidence>
<feature type="repeat" description="WD" evidence="3">
    <location>
        <begin position="654"/>
        <end position="677"/>
    </location>
</feature>
<dbReference type="Gene3D" id="2.130.10.10">
    <property type="entry name" value="YVTN repeat-like/Quinoprotein amine dehydrogenase"/>
    <property type="match status" value="5"/>
</dbReference>
<evidence type="ECO:0000313" key="4">
    <source>
        <dbReference type="EMBL" id="GGU56906.1"/>
    </source>
</evidence>
<dbReference type="Proteomes" id="UP000654471">
    <property type="component" value="Unassembled WGS sequence"/>
</dbReference>
<feature type="repeat" description="WD" evidence="3">
    <location>
        <begin position="593"/>
        <end position="634"/>
    </location>
</feature>
<feature type="repeat" description="WD" evidence="3">
    <location>
        <begin position="302"/>
        <end position="333"/>
    </location>
</feature>
<feature type="repeat" description="WD" evidence="3">
    <location>
        <begin position="468"/>
        <end position="509"/>
    </location>
</feature>
<feature type="repeat" description="WD" evidence="3">
    <location>
        <begin position="509"/>
        <end position="550"/>
    </location>
</feature>
<dbReference type="SMART" id="SM00320">
    <property type="entry name" value="WD40"/>
    <property type="match status" value="13"/>
</dbReference>
<keyword evidence="1 3" id="KW-0853">WD repeat</keyword>
<dbReference type="PANTHER" id="PTHR19848:SF8">
    <property type="entry name" value="F-BOX AND WD REPEAT DOMAIN CONTAINING 7"/>
    <property type="match status" value="1"/>
</dbReference>
<dbReference type="InterPro" id="IPR001680">
    <property type="entry name" value="WD40_rpt"/>
</dbReference>
<dbReference type="PROSITE" id="PS50082">
    <property type="entry name" value="WD_REPEATS_2"/>
    <property type="match status" value="8"/>
</dbReference>
<feature type="repeat" description="WD" evidence="3">
    <location>
        <begin position="342"/>
        <end position="383"/>
    </location>
</feature>
<feature type="repeat" description="WD" evidence="3">
    <location>
        <begin position="260"/>
        <end position="301"/>
    </location>
</feature>
<evidence type="ECO:0000256" key="2">
    <source>
        <dbReference type="ARBA" id="ARBA00022737"/>
    </source>
</evidence>
<keyword evidence="5" id="KW-1185">Reference proteome</keyword>
<dbReference type="EMBL" id="BMRP01000006">
    <property type="protein sequence ID" value="GGU56906.1"/>
    <property type="molecule type" value="Genomic_DNA"/>
</dbReference>
<protein>
    <recommendedName>
        <fullName evidence="6">WD40 repeat domain-containing protein</fullName>
    </recommendedName>
</protein>
<keyword evidence="2" id="KW-0677">Repeat</keyword>
<dbReference type="InterPro" id="IPR015943">
    <property type="entry name" value="WD40/YVTN_repeat-like_dom_sf"/>
</dbReference>
<evidence type="ECO:0000313" key="5">
    <source>
        <dbReference type="Proteomes" id="UP000654471"/>
    </source>
</evidence>
<dbReference type="InterPro" id="IPR036322">
    <property type="entry name" value="WD40_repeat_dom_sf"/>
</dbReference>
<dbReference type="PROSITE" id="PS00678">
    <property type="entry name" value="WD_REPEATS_1"/>
    <property type="match status" value="4"/>
</dbReference>
<organism evidence="4 5">
    <name type="scientific">Streptomyces albospinus</name>
    <dbReference type="NCBI Taxonomy" id="285515"/>
    <lineage>
        <taxon>Bacteria</taxon>
        <taxon>Bacillati</taxon>
        <taxon>Actinomycetota</taxon>
        <taxon>Actinomycetes</taxon>
        <taxon>Kitasatosporales</taxon>
        <taxon>Streptomycetaceae</taxon>
        <taxon>Streptomyces</taxon>
    </lineage>
</organism>
<dbReference type="PRINTS" id="PR00320">
    <property type="entry name" value="GPROTEINBRPT"/>
</dbReference>
<feature type="repeat" description="WD" evidence="3">
    <location>
        <begin position="384"/>
        <end position="418"/>
    </location>
</feature>
<dbReference type="Pfam" id="PF00400">
    <property type="entry name" value="WD40"/>
    <property type="match status" value="8"/>
</dbReference>
<accession>A0ABQ2UW23</accession>
<sequence>MTDSTRALAEMDEERRHIILNDLVRMKLDLCELKHVGMLLTDIGFLGAKCRAGLTYELLAEYARAESLGVVGIESWRRFFDEQSHVLGPNPHLFTQQATNWSLSDSVGDAARRMRINEPYLELVNREPRRASAIRTLYDYGSLTTAAGISRDGRTAVSTDLTHRLRVWDLETGRCLHRLGQPYATAVAISADGQRIVAASMEDLELWDMAKGLPKKLSPTKHTMGVRDIAMTPDGRWALSAGDDIVVLWDLEARKPETVLSGHRDEVLAVAVSTDGRLAASSSKDRTVRVWDLSARRCAAVLEGHDGAIFAIAMTGDGRLITSGAEDRLVKVWRDATWTADLSGHIASVDAVGVSENGDRCISGSSDGELRFWDLLKRRCTAVVHGHSFGTSAIAMTPDGRRALTGAWDGKLKLWGLDRLPNPSEHLPVVHALHDLAMAPSGNLAVAGDSIGRLHLWDLTAVQRVVCPTVHDSEIHAVAFTPDQRYVLSAGGDHTVRRFNLAERTSTVLGRHDAAVQALAVTVDGRFLLSGAEDNLIKIWDLTRDEFVDTLNGHENFITSIVCSKQCLVSADYEQIRYWDFDKRRSEHLTSLPAEHGDSTFTLALSPSGRFLASAGKDGDIWLWDTQSKELMGLLPTSNPGMMIHKLAFTESGLLVVGGADNYLRIWDVPRQQNIASFPATGNVHALAVGHGDVIVCGDGLGEMFILRFHPQPVEDPRAG</sequence>
<proteinExistence type="predicted"/>
<dbReference type="PANTHER" id="PTHR19848">
    <property type="entry name" value="WD40 REPEAT PROTEIN"/>
    <property type="match status" value="1"/>
</dbReference>
<dbReference type="PROSITE" id="PS50294">
    <property type="entry name" value="WD_REPEATS_REGION"/>
    <property type="match status" value="6"/>
</dbReference>
<dbReference type="CDD" id="cd00200">
    <property type="entry name" value="WD40"/>
    <property type="match status" value="2"/>
</dbReference>
<name>A0ABQ2UW23_9ACTN</name>
<evidence type="ECO:0008006" key="6">
    <source>
        <dbReference type="Google" id="ProtNLM"/>
    </source>
</evidence>